<evidence type="ECO:0000313" key="1">
    <source>
        <dbReference type="EMBL" id="GAO30892.1"/>
    </source>
</evidence>
<comment type="caution">
    <text evidence="1">The sequence shown here is derived from an EMBL/GenBank/DDBJ whole genome shotgun (WGS) entry which is preliminary data.</text>
</comment>
<dbReference type="STRING" id="1236989.JCM15548_13210"/>
<organism evidence="1 2">
    <name type="scientific">Geofilum rubicundum JCM 15548</name>
    <dbReference type="NCBI Taxonomy" id="1236989"/>
    <lineage>
        <taxon>Bacteria</taxon>
        <taxon>Pseudomonadati</taxon>
        <taxon>Bacteroidota</taxon>
        <taxon>Bacteroidia</taxon>
        <taxon>Marinilabiliales</taxon>
        <taxon>Marinilabiliaceae</taxon>
        <taxon>Geofilum</taxon>
    </lineage>
</organism>
<dbReference type="Proteomes" id="UP000032900">
    <property type="component" value="Unassembled WGS sequence"/>
</dbReference>
<gene>
    <name evidence="1" type="ORF">JCM15548_13210</name>
</gene>
<dbReference type="EMBL" id="BAZW01000033">
    <property type="protein sequence ID" value="GAO30892.1"/>
    <property type="molecule type" value="Genomic_DNA"/>
</dbReference>
<sequence>MEAPDLTEDIVERGVILAYAWLNGDIYDSNAMRPLPTYAVDANWSFLISEYQTIEFTTDLLSVPLPDHFFRFIAIPGNIETLKSASRENIPIEELKSMPYKDVCQLFNIPE</sequence>
<name>A0A0E9LZA7_9BACT</name>
<dbReference type="AlphaFoldDB" id="A0A0E9LZA7"/>
<proteinExistence type="predicted"/>
<accession>A0A0E9LZA7</accession>
<evidence type="ECO:0000313" key="2">
    <source>
        <dbReference type="Proteomes" id="UP000032900"/>
    </source>
</evidence>
<reference evidence="1 2" key="1">
    <citation type="journal article" date="2015" name="Microbes Environ.">
        <title>Distribution and evolution of nitrogen fixation genes in the phylum bacteroidetes.</title>
        <authorList>
            <person name="Inoue J."/>
            <person name="Oshima K."/>
            <person name="Suda W."/>
            <person name="Sakamoto M."/>
            <person name="Iino T."/>
            <person name="Noda S."/>
            <person name="Hongoh Y."/>
            <person name="Hattori M."/>
            <person name="Ohkuma M."/>
        </authorList>
    </citation>
    <scope>NUCLEOTIDE SEQUENCE [LARGE SCALE GENOMIC DNA]</scope>
    <source>
        <strain evidence="1">JCM 15548</strain>
    </source>
</reference>
<protein>
    <submittedName>
        <fullName evidence="1">Uncharacterized protein</fullName>
    </submittedName>
</protein>
<keyword evidence="2" id="KW-1185">Reference proteome</keyword>